<dbReference type="RefSeq" id="WP_160937376.1">
    <property type="nucleotide sequence ID" value="NZ_SNVJ01000010.1"/>
</dbReference>
<dbReference type="SUPFAM" id="SSF53850">
    <property type="entry name" value="Periplasmic binding protein-like II"/>
    <property type="match status" value="1"/>
</dbReference>
<organism evidence="2 3">
    <name type="scientific">Teichococcus coralli</name>
    <dbReference type="NCBI Taxonomy" id="2545983"/>
    <lineage>
        <taxon>Bacteria</taxon>
        <taxon>Pseudomonadati</taxon>
        <taxon>Pseudomonadota</taxon>
        <taxon>Alphaproteobacteria</taxon>
        <taxon>Acetobacterales</taxon>
        <taxon>Roseomonadaceae</taxon>
        <taxon>Roseomonas</taxon>
    </lineage>
</organism>
<evidence type="ECO:0000259" key="1">
    <source>
        <dbReference type="Pfam" id="PF09084"/>
    </source>
</evidence>
<protein>
    <submittedName>
        <fullName evidence="2">ABC transporter substrate-binding protein</fullName>
    </submittedName>
</protein>
<dbReference type="OrthoDB" id="8689594at2"/>
<evidence type="ECO:0000313" key="3">
    <source>
        <dbReference type="Proteomes" id="UP000460715"/>
    </source>
</evidence>
<proteinExistence type="predicted"/>
<comment type="caution">
    <text evidence="2">The sequence shown here is derived from an EMBL/GenBank/DDBJ whole genome shotgun (WGS) entry which is preliminary data.</text>
</comment>
<dbReference type="AlphaFoldDB" id="A0A845BDR4"/>
<reference evidence="2 3" key="1">
    <citation type="submission" date="2019-03" db="EMBL/GenBank/DDBJ databases">
        <title>Roseomonas sp. a novel Roseomonas species isolated from Sea whip Gorgonian.</title>
        <authorList>
            <person name="Li F."/>
            <person name="Pan X."/>
            <person name="Huang S."/>
            <person name="Li Z."/>
            <person name="Meng B."/>
        </authorList>
    </citation>
    <scope>NUCLEOTIDE SEQUENCE [LARGE SCALE GENOMIC DNA]</scope>
    <source>
        <strain evidence="2 3">M0104</strain>
    </source>
</reference>
<dbReference type="Gene3D" id="3.40.190.10">
    <property type="entry name" value="Periplasmic binding protein-like II"/>
    <property type="match status" value="1"/>
</dbReference>
<dbReference type="InterPro" id="IPR015168">
    <property type="entry name" value="SsuA/THI5"/>
</dbReference>
<dbReference type="EMBL" id="SNVJ01000010">
    <property type="protein sequence ID" value="MXP64250.1"/>
    <property type="molecule type" value="Genomic_DNA"/>
</dbReference>
<name>A0A845BDR4_9PROT</name>
<dbReference type="Pfam" id="PF09084">
    <property type="entry name" value="NMT1"/>
    <property type="match status" value="1"/>
</dbReference>
<gene>
    <name evidence="2" type="ORF">E0493_12935</name>
</gene>
<sequence length="298" mass="32372">MSPQATAGPAVLRAAIGTYPRTRALKEGGVTSPLLRLDFADIPVISRAFAPMVRELRFDVSEMAIATFLQARAAGRPLVLLPVVLAARFQQSALLCRRESDIRSPADLAGRRIGVRAYSQTTGMWLRGIIAEEGGPRPEESQWITFEDAHVAGIADPPFAERAKPGREMLAMLREGALDAVIVGNDMPADPALRTVFPDPQAAAEAFWQRHRLVPVNHMLTVTRELAEQRPELVVELVRMARAAAAPVPADGHGAPPASRAALRPVVELALRYMAAQAMLPRPLTVDEVWDGLPPEIE</sequence>
<accession>A0A845BDR4</accession>
<evidence type="ECO:0000313" key="2">
    <source>
        <dbReference type="EMBL" id="MXP64250.1"/>
    </source>
</evidence>
<feature type="domain" description="SsuA/THI5-like" evidence="1">
    <location>
        <begin position="67"/>
        <end position="146"/>
    </location>
</feature>
<dbReference type="Proteomes" id="UP000460715">
    <property type="component" value="Unassembled WGS sequence"/>
</dbReference>
<keyword evidence="3" id="KW-1185">Reference proteome</keyword>